<dbReference type="GO" id="GO:0010088">
    <property type="term" value="P:phloem development"/>
    <property type="evidence" value="ECO:0007669"/>
    <property type="project" value="InterPro"/>
</dbReference>
<evidence type="ECO:0000313" key="3">
    <source>
        <dbReference type="EMBL" id="PON74638.1"/>
    </source>
</evidence>
<feature type="domain" description="Sieve element occlusion C-terminal" evidence="2">
    <location>
        <begin position="859"/>
        <end position="1075"/>
    </location>
</feature>
<dbReference type="STRING" id="63057.A0A2P5DMX6"/>
<dbReference type="OrthoDB" id="1531921at2759"/>
<dbReference type="InterPro" id="IPR027942">
    <property type="entry name" value="SEO_N"/>
</dbReference>
<evidence type="ECO:0000259" key="1">
    <source>
        <dbReference type="Pfam" id="PF14576"/>
    </source>
</evidence>
<accession>A0A2P5DMX6</accession>
<dbReference type="EMBL" id="JXTC01000260">
    <property type="protein sequence ID" value="PON74638.1"/>
    <property type="molecule type" value="Genomic_DNA"/>
</dbReference>
<dbReference type="InParanoid" id="A0A2P5DMX6"/>
<gene>
    <name evidence="3" type="ORF">TorRG33x02_246740</name>
</gene>
<dbReference type="Proteomes" id="UP000237000">
    <property type="component" value="Unassembled WGS sequence"/>
</dbReference>
<evidence type="ECO:0000313" key="4">
    <source>
        <dbReference type="Proteomes" id="UP000237000"/>
    </source>
</evidence>
<feature type="domain" description="Sieve element occlusion C-terminal" evidence="2">
    <location>
        <begin position="469"/>
        <end position="659"/>
    </location>
</feature>
<dbReference type="PANTHER" id="PTHR33232">
    <property type="entry name" value="PROTEIN SIEVE ELEMENT OCCLUSION B-LIKE"/>
    <property type="match status" value="1"/>
</dbReference>
<protein>
    <submittedName>
        <fullName evidence="3">Sieve element occlusion</fullName>
    </submittedName>
</protein>
<comment type="caution">
    <text evidence="3">The sequence shown here is derived from an EMBL/GenBank/DDBJ whole genome shotgun (WGS) entry which is preliminary data.</text>
</comment>
<proteinExistence type="predicted"/>
<organism evidence="3 4">
    <name type="scientific">Trema orientale</name>
    <name type="common">Charcoal tree</name>
    <name type="synonym">Celtis orientalis</name>
    <dbReference type="NCBI Taxonomy" id="63057"/>
    <lineage>
        <taxon>Eukaryota</taxon>
        <taxon>Viridiplantae</taxon>
        <taxon>Streptophyta</taxon>
        <taxon>Embryophyta</taxon>
        <taxon>Tracheophyta</taxon>
        <taxon>Spermatophyta</taxon>
        <taxon>Magnoliopsida</taxon>
        <taxon>eudicotyledons</taxon>
        <taxon>Gunneridae</taxon>
        <taxon>Pentapetalae</taxon>
        <taxon>rosids</taxon>
        <taxon>fabids</taxon>
        <taxon>Rosales</taxon>
        <taxon>Cannabaceae</taxon>
        <taxon>Trema</taxon>
    </lineage>
</organism>
<name>A0A2P5DMX6_TREOI</name>
<reference evidence="4" key="1">
    <citation type="submission" date="2016-06" db="EMBL/GenBank/DDBJ databases">
        <title>Parallel loss of symbiosis genes in relatives of nitrogen-fixing non-legume Parasponia.</title>
        <authorList>
            <person name="Van Velzen R."/>
            <person name="Holmer R."/>
            <person name="Bu F."/>
            <person name="Rutten L."/>
            <person name="Van Zeijl A."/>
            <person name="Liu W."/>
            <person name="Santuari L."/>
            <person name="Cao Q."/>
            <person name="Sharma T."/>
            <person name="Shen D."/>
            <person name="Roswanjaya Y."/>
            <person name="Wardhani T."/>
            <person name="Kalhor M.S."/>
            <person name="Jansen J."/>
            <person name="Van den Hoogen J."/>
            <person name="Gungor B."/>
            <person name="Hartog M."/>
            <person name="Hontelez J."/>
            <person name="Verver J."/>
            <person name="Yang W.-C."/>
            <person name="Schijlen E."/>
            <person name="Repin R."/>
            <person name="Schilthuizen M."/>
            <person name="Schranz E."/>
            <person name="Heidstra R."/>
            <person name="Miyata K."/>
            <person name="Fedorova E."/>
            <person name="Kohlen W."/>
            <person name="Bisseling T."/>
            <person name="Smit S."/>
            <person name="Geurts R."/>
        </authorList>
    </citation>
    <scope>NUCLEOTIDE SEQUENCE [LARGE SCALE GENOMIC DNA]</scope>
    <source>
        <strain evidence="4">cv. RG33-2</strain>
    </source>
</reference>
<dbReference type="Pfam" id="PF14577">
    <property type="entry name" value="SEO_C"/>
    <property type="match status" value="3"/>
</dbReference>
<evidence type="ECO:0000259" key="2">
    <source>
        <dbReference type="Pfam" id="PF14577"/>
    </source>
</evidence>
<keyword evidence="4" id="KW-1185">Reference proteome</keyword>
<feature type="domain" description="Sieve element occlusion N-terminal" evidence="1">
    <location>
        <begin position="21"/>
        <end position="299"/>
    </location>
</feature>
<feature type="domain" description="Sieve element occlusion C-terminal" evidence="2">
    <location>
        <begin position="1248"/>
        <end position="1433"/>
    </location>
</feature>
<dbReference type="InterPro" id="IPR027944">
    <property type="entry name" value="SEO_C"/>
</dbReference>
<dbReference type="InterPro" id="IPR039299">
    <property type="entry name" value="SEOA"/>
</dbReference>
<sequence length="1439" mass="167518">MESPNVSDQKTELELPKGDSNEDELIKQILDTSTVDFDSENCNLPYLKPLLNMIHVILNGADDQPCGSIKDSSAHDFAEIQVPECMYEKIPTGVIQAISHEILSMCFDGVDVHSKTMKILQLLKLYNWDAKVALALVAFAVTFGEFRLLVSLCATNSVAYAVALLKQKPRALRPKLVDGLFPLVREIQDVTNKIVEFYDSPSHICFTTESPEILATSSHIPKAVYWTIRSIVVSSTQILSLMTAGDEEDEEIMFLIMDQLESAEKLKSGNDHLVELIKCRNGSPEINKSIDKYQDKVRIVGSSNADNSKSLKIFLDKPGLYDCYKKKKISYDQHLKSKVVALFITDLDNDLASGAKYAILQQMYLEKWHNLTRSDSNYEVVWIPIVDINTWTREKLKLFISLRDQMEWHSVYSPSNVDNMVIRFIKEECNFVEKPLVVVMDAQGNIVHKNGIYMMCTWGSLAYPFTAAREKELWEDIRWKIDLLTDNIELNMDNWIQKGKHICLYGGEDEKWIKRFTKIAKAVANEVDINLELLYVGRSKLKKKLVEITDIIQRENLSRTLDWNLIWYFWVRLESMLYSKHLTTECSKNDHIMEGISTLISYDSEHENWAIISSGRGDQMITANGEDVLKGLRKLLKRKQRENKIDFVHALHESICQTFPAASNDDMSHILASTVSKKNYETFIVVECILESTNIDDSNSRSILFHHKYGNRAFCEFYNKKKISNNNLRRKSVALFITDLDPELLCGLEYVSLHEIYLEMWHNSTSTESQCDIVWVPIVEFGVNEQYKIFQSLRDHMKWQSVNPVMVTPAVIEYIKEKWNFSNKPMLVVMDTQYNIVHHNAIHMTCIWRSRAYPISTDKEKLLWEKMSWSIQFLVDNLEPNMVTWVEEGRYICLYGGEDIEWIRKFTRLAKDASRKALINFEFLYVGGINLKESVVKSNIETIQRENLSRTLEWKHICYFWIRLESMWHSKQRLTKFKNVLKDPVIQGIVEMRSYGYMEEGWAVISRGLDKTMVKGIGKDMLQNLENYLWWKARKVNIGFLSSLTEYLRKAMHHYSRSDDLVFPATATNFESNTRSSVTTQVDNSKYLSELFHYRDGKPALYDCFNKKTIDVEELRRKVIVLFITSLDFELPYGPEYAILEKLYLRKGHNLATAERLYHVIWVPILDFGSDNEQISFNILRDQMKWHSVDHPSVVSPMAITNFKERWNFVGKPLAVVMDAQGSIGHTNAIHMMNIWGSRAYPFTYTGERLLWEEKSWSIELVVKNFVPNFHIWLREGRHICLYGGEDIEWIRKFTRIAKDVAREAGITLELLYLGRYKIQERVFTSYIIEMIHRERLSRALDWKLIWFFWLRLESMLFSREHLINDPIVQGIDEILRYGSGRQGWAVIGKGIGDMVKNNGERMFKVLAEHDRWKSRGYEIGFVPALNEYLDQMCCESPR</sequence>
<dbReference type="PANTHER" id="PTHR33232:SF20">
    <property type="entry name" value="PROTEIN SIEVE ELEMENT OCCLUSION B-LIKE"/>
    <property type="match status" value="1"/>
</dbReference>
<dbReference type="Pfam" id="PF14576">
    <property type="entry name" value="SEO_N"/>
    <property type="match status" value="1"/>
</dbReference>